<name>A0A540MWE8_MALBA</name>
<keyword evidence="1" id="KW-0472">Membrane</keyword>
<protein>
    <submittedName>
        <fullName evidence="2">Uncharacterized protein</fullName>
    </submittedName>
</protein>
<organism evidence="2 3">
    <name type="scientific">Malus baccata</name>
    <name type="common">Siberian crab apple</name>
    <name type="synonym">Pyrus baccata</name>
    <dbReference type="NCBI Taxonomy" id="106549"/>
    <lineage>
        <taxon>Eukaryota</taxon>
        <taxon>Viridiplantae</taxon>
        <taxon>Streptophyta</taxon>
        <taxon>Embryophyta</taxon>
        <taxon>Tracheophyta</taxon>
        <taxon>Spermatophyta</taxon>
        <taxon>Magnoliopsida</taxon>
        <taxon>eudicotyledons</taxon>
        <taxon>Gunneridae</taxon>
        <taxon>Pentapetalae</taxon>
        <taxon>rosids</taxon>
        <taxon>fabids</taxon>
        <taxon>Rosales</taxon>
        <taxon>Rosaceae</taxon>
        <taxon>Amygdaloideae</taxon>
        <taxon>Maleae</taxon>
        <taxon>Malus</taxon>
    </lineage>
</organism>
<accession>A0A540MWE8</accession>
<keyword evidence="3" id="KW-1185">Reference proteome</keyword>
<keyword evidence="1" id="KW-0812">Transmembrane</keyword>
<evidence type="ECO:0000313" key="2">
    <source>
        <dbReference type="EMBL" id="TQE03079.1"/>
    </source>
</evidence>
<keyword evidence="1" id="KW-1133">Transmembrane helix</keyword>
<evidence type="ECO:0000256" key="1">
    <source>
        <dbReference type="SAM" id="Phobius"/>
    </source>
</evidence>
<proteinExistence type="predicted"/>
<dbReference type="Proteomes" id="UP000315295">
    <property type="component" value="Unassembled WGS sequence"/>
</dbReference>
<dbReference type="EMBL" id="VIEB01000161">
    <property type="protein sequence ID" value="TQE03079.1"/>
    <property type="molecule type" value="Genomic_DNA"/>
</dbReference>
<reference evidence="2 3" key="1">
    <citation type="journal article" date="2019" name="G3 (Bethesda)">
        <title>Sequencing of a Wild Apple (Malus baccata) Genome Unravels the Differences Between Cultivated and Wild Apple Species Regarding Disease Resistance and Cold Tolerance.</title>
        <authorList>
            <person name="Chen X."/>
        </authorList>
    </citation>
    <scope>NUCLEOTIDE SEQUENCE [LARGE SCALE GENOMIC DNA]</scope>
    <source>
        <strain evidence="3">cv. Shandingzi</strain>
        <tissue evidence="2">Leaves</tissue>
    </source>
</reference>
<gene>
    <name evidence="2" type="ORF">C1H46_011250</name>
</gene>
<dbReference type="AlphaFoldDB" id="A0A540MWE8"/>
<comment type="caution">
    <text evidence="2">The sequence shown here is derived from an EMBL/GenBank/DDBJ whole genome shotgun (WGS) entry which is preliminary data.</text>
</comment>
<sequence>MASTLNNLGILSLQHTPLFSSEISLYYLTLYLIFISSRKDFPLSLRSNNALKYSSTATLVYAAGVWSVIKLEAGPISAPNLGE</sequence>
<feature type="transmembrane region" description="Helical" evidence="1">
    <location>
        <begin position="18"/>
        <end position="36"/>
    </location>
</feature>
<evidence type="ECO:0000313" key="3">
    <source>
        <dbReference type="Proteomes" id="UP000315295"/>
    </source>
</evidence>